<feature type="transmembrane region" description="Helical" evidence="2">
    <location>
        <begin position="161"/>
        <end position="188"/>
    </location>
</feature>
<dbReference type="Pfam" id="PF12351">
    <property type="entry name" value="Fig1"/>
    <property type="match status" value="1"/>
</dbReference>
<keyword evidence="2" id="KW-0812">Transmembrane</keyword>
<feature type="transmembrane region" description="Helical" evidence="2">
    <location>
        <begin position="118"/>
        <end position="140"/>
    </location>
</feature>
<dbReference type="STRING" id="767770.A0A1L9N610"/>
<reference evidence="4" key="1">
    <citation type="journal article" date="2017" name="Genome Biol.">
        <title>Comparative genomics reveals high biological diversity and specific adaptations in the industrially and medically important fungal genus Aspergillus.</title>
        <authorList>
            <person name="de Vries R.P."/>
            <person name="Riley R."/>
            <person name="Wiebenga A."/>
            <person name="Aguilar-Osorio G."/>
            <person name="Amillis S."/>
            <person name="Uchima C.A."/>
            <person name="Anderluh G."/>
            <person name="Asadollahi M."/>
            <person name="Askin M."/>
            <person name="Barry K."/>
            <person name="Battaglia E."/>
            <person name="Bayram O."/>
            <person name="Benocci T."/>
            <person name="Braus-Stromeyer S.A."/>
            <person name="Caldana C."/>
            <person name="Canovas D."/>
            <person name="Cerqueira G.C."/>
            <person name="Chen F."/>
            <person name="Chen W."/>
            <person name="Choi C."/>
            <person name="Clum A."/>
            <person name="Dos Santos R.A."/>
            <person name="Damasio A.R."/>
            <person name="Diallinas G."/>
            <person name="Emri T."/>
            <person name="Fekete E."/>
            <person name="Flipphi M."/>
            <person name="Freyberg S."/>
            <person name="Gallo A."/>
            <person name="Gournas C."/>
            <person name="Habgood R."/>
            <person name="Hainaut M."/>
            <person name="Harispe M.L."/>
            <person name="Henrissat B."/>
            <person name="Hilden K.S."/>
            <person name="Hope R."/>
            <person name="Hossain A."/>
            <person name="Karabika E."/>
            <person name="Karaffa L."/>
            <person name="Karanyi Z."/>
            <person name="Krasevec N."/>
            <person name="Kuo A."/>
            <person name="Kusch H."/>
            <person name="LaButti K."/>
            <person name="Lagendijk E.L."/>
            <person name="Lapidus A."/>
            <person name="Levasseur A."/>
            <person name="Lindquist E."/>
            <person name="Lipzen A."/>
            <person name="Logrieco A.F."/>
            <person name="MacCabe A."/>
            <person name="Maekelae M.R."/>
            <person name="Malavazi I."/>
            <person name="Melin P."/>
            <person name="Meyer V."/>
            <person name="Mielnichuk N."/>
            <person name="Miskei M."/>
            <person name="Molnar A.P."/>
            <person name="Mule G."/>
            <person name="Ngan C.Y."/>
            <person name="Orejas M."/>
            <person name="Orosz E."/>
            <person name="Ouedraogo J.P."/>
            <person name="Overkamp K.M."/>
            <person name="Park H.-S."/>
            <person name="Perrone G."/>
            <person name="Piumi F."/>
            <person name="Punt P.J."/>
            <person name="Ram A.F."/>
            <person name="Ramon A."/>
            <person name="Rauscher S."/>
            <person name="Record E."/>
            <person name="Riano-Pachon D.M."/>
            <person name="Robert V."/>
            <person name="Roehrig J."/>
            <person name="Ruller R."/>
            <person name="Salamov A."/>
            <person name="Salih N.S."/>
            <person name="Samson R.A."/>
            <person name="Sandor E."/>
            <person name="Sanguinetti M."/>
            <person name="Schuetze T."/>
            <person name="Sepcic K."/>
            <person name="Shelest E."/>
            <person name="Sherlock G."/>
            <person name="Sophianopoulou V."/>
            <person name="Squina F.M."/>
            <person name="Sun H."/>
            <person name="Susca A."/>
            <person name="Todd R.B."/>
            <person name="Tsang A."/>
            <person name="Unkles S.E."/>
            <person name="van de Wiele N."/>
            <person name="van Rossen-Uffink D."/>
            <person name="Oliveira J.V."/>
            <person name="Vesth T.C."/>
            <person name="Visser J."/>
            <person name="Yu J.-H."/>
            <person name="Zhou M."/>
            <person name="Andersen M.R."/>
            <person name="Archer D.B."/>
            <person name="Baker S.E."/>
            <person name="Benoit I."/>
            <person name="Brakhage A.A."/>
            <person name="Braus G.H."/>
            <person name="Fischer R."/>
            <person name="Frisvad J.C."/>
            <person name="Goldman G.H."/>
            <person name="Houbraken J."/>
            <person name="Oakley B."/>
            <person name="Pocsi I."/>
            <person name="Scazzocchio C."/>
            <person name="Seiboth B."/>
            <person name="vanKuyk P.A."/>
            <person name="Wortman J."/>
            <person name="Dyer P.S."/>
            <person name="Grigoriev I.V."/>
        </authorList>
    </citation>
    <scope>NUCLEOTIDE SEQUENCE [LARGE SCALE GENOMIC DNA]</scope>
    <source>
        <strain evidence="4">CBS 134.48</strain>
    </source>
</reference>
<sequence length="255" mass="27270">MGLRMGWTKNVNRQACLYFLFVPTFLLYTLALAGCLSTSPGIPNIFLVQITAQDSGGKLKVGYFGMCSVFMNSTDSQLCSTTCGISTEDLLQRLSPQDGRSAVTDKLVEFGLTLASKILLPILAGGGVAFTLGIVLFLFFQIRVKNPSVQGGALQLLESTSLAFVGLSCVLCFGAATSITMAVGAMRYCDNKANAPTYEIEAGKTLQIIQWMTFAFSVLIGVGLRDIMKSSSSTQKAPTQAAKQPRQPLATAIDF</sequence>
<keyword evidence="2" id="KW-1133">Transmembrane helix</keyword>
<dbReference type="InterPro" id="IPR033481">
    <property type="entry name" value="Dni1/Fig1"/>
</dbReference>
<keyword evidence="4" id="KW-1185">Reference proteome</keyword>
<dbReference type="GO" id="GO:0016020">
    <property type="term" value="C:membrane"/>
    <property type="evidence" value="ECO:0007669"/>
    <property type="project" value="InterPro"/>
</dbReference>
<dbReference type="VEuPathDB" id="FungiDB:ASPTUDRAFT_66646"/>
<feature type="region of interest" description="Disordered" evidence="1">
    <location>
        <begin position="233"/>
        <end position="255"/>
    </location>
</feature>
<feature type="transmembrane region" description="Helical" evidence="2">
    <location>
        <begin position="208"/>
        <end position="227"/>
    </location>
</feature>
<protein>
    <recommendedName>
        <fullName evidence="5">MARVEL domain-containing protein</fullName>
    </recommendedName>
</protein>
<evidence type="ECO:0000313" key="4">
    <source>
        <dbReference type="Proteomes" id="UP000184304"/>
    </source>
</evidence>
<dbReference type="OMA" id="LQWMAFG"/>
<gene>
    <name evidence="3" type="ORF">ASPTUDRAFT_66646</name>
</gene>
<evidence type="ECO:0000256" key="1">
    <source>
        <dbReference type="SAM" id="MobiDB-lite"/>
    </source>
</evidence>
<dbReference type="PROSITE" id="PS51257">
    <property type="entry name" value="PROKAR_LIPOPROTEIN"/>
    <property type="match status" value="1"/>
</dbReference>
<dbReference type="Proteomes" id="UP000184304">
    <property type="component" value="Unassembled WGS sequence"/>
</dbReference>
<feature type="compositionally biased region" description="Polar residues" evidence="1">
    <location>
        <begin position="233"/>
        <end position="242"/>
    </location>
</feature>
<dbReference type="OrthoDB" id="3524679at2759"/>
<evidence type="ECO:0000256" key="2">
    <source>
        <dbReference type="SAM" id="Phobius"/>
    </source>
</evidence>
<accession>A0A1L9N610</accession>
<name>A0A1L9N610_ASPTC</name>
<evidence type="ECO:0008006" key="5">
    <source>
        <dbReference type="Google" id="ProtNLM"/>
    </source>
</evidence>
<evidence type="ECO:0000313" key="3">
    <source>
        <dbReference type="EMBL" id="OJI84629.1"/>
    </source>
</evidence>
<dbReference type="AlphaFoldDB" id="A0A1L9N610"/>
<proteinExistence type="predicted"/>
<organism evidence="3 4">
    <name type="scientific">Aspergillus tubingensis (strain CBS 134.48)</name>
    <dbReference type="NCBI Taxonomy" id="767770"/>
    <lineage>
        <taxon>Eukaryota</taxon>
        <taxon>Fungi</taxon>
        <taxon>Dikarya</taxon>
        <taxon>Ascomycota</taxon>
        <taxon>Pezizomycotina</taxon>
        <taxon>Eurotiomycetes</taxon>
        <taxon>Eurotiomycetidae</taxon>
        <taxon>Eurotiales</taxon>
        <taxon>Aspergillaceae</taxon>
        <taxon>Aspergillus</taxon>
        <taxon>Aspergillus subgen. Circumdati</taxon>
    </lineage>
</organism>
<dbReference type="EMBL" id="KV878203">
    <property type="protein sequence ID" value="OJI84629.1"/>
    <property type="molecule type" value="Genomic_DNA"/>
</dbReference>
<keyword evidence="2" id="KW-0472">Membrane</keyword>